<keyword evidence="7" id="KW-1185">Reference proteome</keyword>
<dbReference type="GO" id="GO:0046872">
    <property type="term" value="F:metal ion binding"/>
    <property type="evidence" value="ECO:0007669"/>
    <property type="project" value="UniProtKB-KW"/>
</dbReference>
<evidence type="ECO:0000256" key="1">
    <source>
        <dbReference type="ARBA" id="ARBA00022723"/>
    </source>
</evidence>
<dbReference type="PANTHER" id="PTHR31302:SF31">
    <property type="entry name" value="PHOSPHODIESTERASE YAEI"/>
    <property type="match status" value="1"/>
</dbReference>
<sequence length="276" mass="30774">MKKISIGVITCVAALMTVFVKVYRDTHTFKRERTTFYSSKLQKGTELRIMQISDLHNHVFGLDNKALIDAAKEETVDMIVMTGDLIDRKTMSFQHVFSLVEQLQAIQPHIYFVTGNHEWGNAATNLFLHGLRQRNVTILDNTNTRIVKNGETINLAGVADASTKNADIHAAFRDLNPDYYTILLSHSPGIVGIYDTIPADLILSGHTHGGQVRLPLIGAIASPDKGIFPKMEKGTYSLGSHQYLYIDSGLGTTRLPIRFLNQSQFSLITITSRTKE</sequence>
<dbReference type="GO" id="GO:0016020">
    <property type="term" value="C:membrane"/>
    <property type="evidence" value="ECO:0007669"/>
    <property type="project" value="GOC"/>
</dbReference>
<dbReference type="Proteomes" id="UP000306980">
    <property type="component" value="Unassembled WGS sequence"/>
</dbReference>
<evidence type="ECO:0000313" key="6">
    <source>
        <dbReference type="Proteomes" id="UP000306980"/>
    </source>
</evidence>
<evidence type="ECO:0000256" key="2">
    <source>
        <dbReference type="ARBA" id="ARBA00022801"/>
    </source>
</evidence>
<keyword evidence="2" id="KW-0378">Hydrolase</keyword>
<dbReference type="GO" id="GO:0009245">
    <property type="term" value="P:lipid A biosynthetic process"/>
    <property type="evidence" value="ECO:0007669"/>
    <property type="project" value="TreeGrafter"/>
</dbReference>
<name>A0A549YF05_9BACI</name>
<evidence type="ECO:0000313" key="7">
    <source>
        <dbReference type="Proteomes" id="UP000319280"/>
    </source>
</evidence>
<dbReference type="Proteomes" id="UP000319280">
    <property type="component" value="Unassembled WGS sequence"/>
</dbReference>
<keyword evidence="1" id="KW-0479">Metal-binding</keyword>
<dbReference type="InterPro" id="IPR004843">
    <property type="entry name" value="Calcineurin-like_PHP"/>
</dbReference>
<protein>
    <submittedName>
        <fullName evidence="5">Metallophosphoesterase</fullName>
    </submittedName>
</protein>
<evidence type="ECO:0000313" key="4">
    <source>
        <dbReference type="EMBL" id="TMN21554.1"/>
    </source>
</evidence>
<dbReference type="Gene3D" id="3.60.21.10">
    <property type="match status" value="1"/>
</dbReference>
<dbReference type="Pfam" id="PF00149">
    <property type="entry name" value="Metallophos"/>
    <property type="match status" value="1"/>
</dbReference>
<dbReference type="OrthoDB" id="9780884at2"/>
<dbReference type="InterPro" id="IPR051158">
    <property type="entry name" value="Metallophosphoesterase_sf"/>
</dbReference>
<dbReference type="CDD" id="cd07385">
    <property type="entry name" value="MPP_YkuE_C"/>
    <property type="match status" value="1"/>
</dbReference>
<dbReference type="EMBL" id="VJMZ01000001">
    <property type="protein sequence ID" value="TRM10455.1"/>
    <property type="molecule type" value="Genomic_DNA"/>
</dbReference>
<dbReference type="GO" id="GO:0008758">
    <property type="term" value="F:UDP-2,3-diacylglucosamine hydrolase activity"/>
    <property type="evidence" value="ECO:0007669"/>
    <property type="project" value="TreeGrafter"/>
</dbReference>
<dbReference type="SUPFAM" id="SSF56300">
    <property type="entry name" value="Metallo-dependent phosphatases"/>
    <property type="match status" value="1"/>
</dbReference>
<evidence type="ECO:0000313" key="5">
    <source>
        <dbReference type="EMBL" id="TRM10455.1"/>
    </source>
</evidence>
<dbReference type="RefSeq" id="WP_138602076.1">
    <property type="nucleotide sequence ID" value="NZ_VCIA01000001.1"/>
</dbReference>
<evidence type="ECO:0000259" key="3">
    <source>
        <dbReference type="Pfam" id="PF00149"/>
    </source>
</evidence>
<comment type="caution">
    <text evidence="5">The sequence shown here is derived from an EMBL/GenBank/DDBJ whole genome shotgun (WGS) entry which is preliminary data.</text>
</comment>
<dbReference type="EMBL" id="VCIA01000001">
    <property type="protein sequence ID" value="TMN21554.1"/>
    <property type="molecule type" value="Genomic_DNA"/>
</dbReference>
<dbReference type="AlphaFoldDB" id="A0A549YF05"/>
<feature type="domain" description="Calcineurin-like phosphoesterase" evidence="3">
    <location>
        <begin position="47"/>
        <end position="209"/>
    </location>
</feature>
<reference evidence="4 6" key="1">
    <citation type="submission" date="2019-05" db="EMBL/GenBank/DDBJ databases">
        <title>Genomic analysis of Lentibacillus sp. NKC220-2.</title>
        <authorList>
            <person name="Oh Y.J."/>
        </authorList>
    </citation>
    <scope>NUCLEOTIDE SEQUENCE [LARGE SCALE GENOMIC DNA]</scope>
    <source>
        <strain evidence="4 6">NKC220-2</strain>
    </source>
</reference>
<accession>A0A549YF05</accession>
<gene>
    <name evidence="4" type="ORF">FFL34_05095</name>
    <name evidence="5" type="ORF">FH966_01250</name>
</gene>
<proteinExistence type="predicted"/>
<accession>A0A5S3QI23</accession>
<reference evidence="5 7" key="2">
    <citation type="submission" date="2019-07" db="EMBL/GenBank/DDBJ databases">
        <title>Genomic analysis of Lentibacillus sp. NKC851-2.</title>
        <authorList>
            <person name="Oh Y.J."/>
        </authorList>
    </citation>
    <scope>NUCLEOTIDE SEQUENCE [LARGE SCALE GENOMIC DNA]</scope>
    <source>
        <strain evidence="5 7">NKC851-2</strain>
    </source>
</reference>
<organism evidence="5 7">
    <name type="scientific">Lentibacillus cibarius</name>
    <dbReference type="NCBI Taxonomy" id="2583219"/>
    <lineage>
        <taxon>Bacteria</taxon>
        <taxon>Bacillati</taxon>
        <taxon>Bacillota</taxon>
        <taxon>Bacilli</taxon>
        <taxon>Bacillales</taxon>
        <taxon>Bacillaceae</taxon>
        <taxon>Lentibacillus</taxon>
    </lineage>
</organism>
<dbReference type="PANTHER" id="PTHR31302">
    <property type="entry name" value="TRANSMEMBRANE PROTEIN WITH METALLOPHOSPHOESTERASE DOMAIN-RELATED"/>
    <property type="match status" value="1"/>
</dbReference>
<dbReference type="InterPro" id="IPR029052">
    <property type="entry name" value="Metallo-depent_PP-like"/>
</dbReference>